<organism evidence="1 2">
    <name type="scientific">Citrus sinensis</name>
    <name type="common">Sweet orange</name>
    <name type="synonym">Citrus aurantium var. sinensis</name>
    <dbReference type="NCBI Taxonomy" id="2711"/>
    <lineage>
        <taxon>Eukaryota</taxon>
        <taxon>Viridiplantae</taxon>
        <taxon>Streptophyta</taxon>
        <taxon>Embryophyta</taxon>
        <taxon>Tracheophyta</taxon>
        <taxon>Spermatophyta</taxon>
        <taxon>Magnoliopsida</taxon>
        <taxon>eudicotyledons</taxon>
        <taxon>Gunneridae</taxon>
        <taxon>Pentapetalae</taxon>
        <taxon>rosids</taxon>
        <taxon>malvids</taxon>
        <taxon>Sapindales</taxon>
        <taxon>Rutaceae</taxon>
        <taxon>Aurantioideae</taxon>
        <taxon>Citrus</taxon>
    </lineage>
</organism>
<dbReference type="Proteomes" id="UP000829398">
    <property type="component" value="Chromosome 5"/>
</dbReference>
<dbReference type="EMBL" id="CM039174">
    <property type="protein sequence ID" value="KAH9754797.1"/>
    <property type="molecule type" value="Genomic_DNA"/>
</dbReference>
<proteinExistence type="predicted"/>
<evidence type="ECO:0000313" key="2">
    <source>
        <dbReference type="Proteomes" id="UP000829398"/>
    </source>
</evidence>
<keyword evidence="2" id="KW-1185">Reference proteome</keyword>
<name>A0ACB8KK16_CITSI</name>
<reference evidence="2" key="1">
    <citation type="journal article" date="2023" name="Hortic. Res.">
        <title>A chromosome-level phased genome enabling allele-level studies in sweet orange: a case study on citrus Huanglongbing tolerance.</title>
        <authorList>
            <person name="Wu B."/>
            <person name="Yu Q."/>
            <person name="Deng Z."/>
            <person name="Duan Y."/>
            <person name="Luo F."/>
            <person name="Gmitter F. Jr."/>
        </authorList>
    </citation>
    <scope>NUCLEOTIDE SEQUENCE [LARGE SCALE GENOMIC DNA]</scope>
    <source>
        <strain evidence="2">cv. Valencia</strain>
    </source>
</reference>
<accession>A0ACB8KK16</accession>
<protein>
    <submittedName>
        <fullName evidence="1">Cysteine-rich receptor-like protein kinase 10</fullName>
    </submittedName>
</protein>
<evidence type="ECO:0000313" key="1">
    <source>
        <dbReference type="EMBL" id="KAH9754797.1"/>
    </source>
</evidence>
<gene>
    <name evidence="1" type="ORF">KPL71_015556</name>
</gene>
<comment type="caution">
    <text evidence="1">The sequence shown here is derived from an EMBL/GenBank/DDBJ whole genome shotgun (WGS) entry which is preliminary data.</text>
</comment>
<sequence length="363" mass="39989">MNMILVFLSVLSFLISLPRAYGNPWRMGYYCSDGMNFTSNSTYQSNLKLLLSTLRSSATHGSSDKFSDGFYNATAGQDPDKVYGLFLCRGDVSRETCQDCVNFAISELSKFCPVQKIAVIWYQECLLHYSNYSFLSTVDTSAVVLVPKPQDSPNRSFDGGVSNLMNEALSRALRTPKMFGTAKKDYSDSPTLYGLAQCTQDLSPDQCRSCLGEAISKLAGCCSIRQGGQVLYPSCITRYELSQFYNDTLIASPTPAPPSPGSERSSKEKKAINQQELYTREGRTGDDSYDILGGETHGDSHQELPIFPLSLALEATRHFSDENKLGEGGFGSVYKVLGFNLFKQLNHLCHECQSVSSSSRPCA</sequence>